<dbReference type="RefSeq" id="WP_129188294.1">
    <property type="nucleotide sequence ID" value="NZ_CP035493.1"/>
</dbReference>
<evidence type="ECO:0000256" key="1">
    <source>
        <dbReference type="ARBA" id="ARBA00023172"/>
    </source>
</evidence>
<dbReference type="SUPFAM" id="SSF56349">
    <property type="entry name" value="DNA breaking-rejoining enzymes"/>
    <property type="match status" value="1"/>
</dbReference>
<dbReference type="OrthoDB" id="1822491at2"/>
<evidence type="ECO:0000313" key="3">
    <source>
        <dbReference type="EMBL" id="QAY70488.1"/>
    </source>
</evidence>
<protein>
    <submittedName>
        <fullName evidence="3">Site-specific integrase</fullName>
    </submittedName>
</protein>
<dbReference type="GO" id="GO:0015074">
    <property type="term" value="P:DNA integration"/>
    <property type="evidence" value="ECO:0007669"/>
    <property type="project" value="InterPro"/>
</dbReference>
<dbReference type="AlphaFoldDB" id="A0A4P6FIU0"/>
<gene>
    <name evidence="3" type="ORF">ET471_10975</name>
</gene>
<dbReference type="KEGG" id="xya:ET471_10975"/>
<accession>A0A4P6FIU0</accession>
<keyword evidence="4" id="KW-1185">Reference proteome</keyword>
<dbReference type="InterPro" id="IPR011010">
    <property type="entry name" value="DNA_brk_join_enz"/>
</dbReference>
<dbReference type="GO" id="GO:0003677">
    <property type="term" value="F:DNA binding"/>
    <property type="evidence" value="ECO:0007669"/>
    <property type="project" value="InterPro"/>
</dbReference>
<dbReference type="CDD" id="cd00397">
    <property type="entry name" value="DNA_BRE_C"/>
    <property type="match status" value="1"/>
</dbReference>
<evidence type="ECO:0000259" key="2">
    <source>
        <dbReference type="PROSITE" id="PS51898"/>
    </source>
</evidence>
<dbReference type="Gene3D" id="1.10.443.10">
    <property type="entry name" value="Intergrase catalytic core"/>
    <property type="match status" value="1"/>
</dbReference>
<dbReference type="PROSITE" id="PS51898">
    <property type="entry name" value="TYR_RECOMBINASE"/>
    <property type="match status" value="1"/>
</dbReference>
<feature type="domain" description="Tyr recombinase" evidence="2">
    <location>
        <begin position="11"/>
        <end position="207"/>
    </location>
</feature>
<evidence type="ECO:0000313" key="4">
    <source>
        <dbReference type="Proteomes" id="UP000292118"/>
    </source>
</evidence>
<keyword evidence="1" id="KW-0233">DNA recombination</keyword>
<sequence length="216" mass="23044">MPGPRPPRTAPEPSALTLADVAAIGAHMPPRYAVAVHLCAWAGLRSAEVFALRRHDVSLARDDTGTLRRPLLVVCDEVHERPGADVTTRPARTQRRPRPVHLPRTVGELLAAHLAAVPNRADNALVFAAPDGRPLTSLRRTRLLSRAAAAAGRPRVVWHDLRRVSAALAYSAGGSPADVAARLGVRPSTPAGRTTPDADARLAERLDALTTTGDRQ</sequence>
<dbReference type="EMBL" id="CP035493">
    <property type="protein sequence ID" value="QAY70488.1"/>
    <property type="molecule type" value="Genomic_DNA"/>
</dbReference>
<proteinExistence type="predicted"/>
<dbReference type="InterPro" id="IPR013762">
    <property type="entry name" value="Integrase-like_cat_sf"/>
</dbReference>
<dbReference type="Proteomes" id="UP000292118">
    <property type="component" value="Chromosome"/>
</dbReference>
<name>A0A4P6FIU0_9MICO</name>
<dbReference type="GO" id="GO:0006310">
    <property type="term" value="P:DNA recombination"/>
    <property type="evidence" value="ECO:0007669"/>
    <property type="project" value="UniProtKB-KW"/>
</dbReference>
<organism evidence="3 4">
    <name type="scientific">Xylanimonas protaetiae</name>
    <dbReference type="NCBI Taxonomy" id="2509457"/>
    <lineage>
        <taxon>Bacteria</taxon>
        <taxon>Bacillati</taxon>
        <taxon>Actinomycetota</taxon>
        <taxon>Actinomycetes</taxon>
        <taxon>Micrococcales</taxon>
        <taxon>Promicromonosporaceae</taxon>
        <taxon>Xylanimonas</taxon>
    </lineage>
</organism>
<reference evidence="3 4" key="1">
    <citation type="submission" date="2019-01" db="EMBL/GenBank/DDBJ databases">
        <title>Genome sequencing of strain FW10M-9.</title>
        <authorList>
            <person name="Heo J."/>
            <person name="Kim S.-J."/>
            <person name="Kim J.-S."/>
            <person name="Hong S.-B."/>
            <person name="Kwon S.-W."/>
        </authorList>
    </citation>
    <scope>NUCLEOTIDE SEQUENCE [LARGE SCALE GENOMIC DNA]</scope>
    <source>
        <strain evidence="3 4">FW10M-9</strain>
    </source>
</reference>
<dbReference type="InterPro" id="IPR002104">
    <property type="entry name" value="Integrase_catalytic"/>
</dbReference>